<comment type="caution">
    <text evidence="2">The sequence shown here is derived from an EMBL/GenBank/DDBJ whole genome shotgun (WGS) entry which is preliminary data.</text>
</comment>
<organism evidence="2 3">
    <name type="scientific">Immersiella caudata</name>
    <dbReference type="NCBI Taxonomy" id="314043"/>
    <lineage>
        <taxon>Eukaryota</taxon>
        <taxon>Fungi</taxon>
        <taxon>Dikarya</taxon>
        <taxon>Ascomycota</taxon>
        <taxon>Pezizomycotina</taxon>
        <taxon>Sordariomycetes</taxon>
        <taxon>Sordariomycetidae</taxon>
        <taxon>Sordariales</taxon>
        <taxon>Lasiosphaeriaceae</taxon>
        <taxon>Immersiella</taxon>
    </lineage>
</organism>
<dbReference type="Proteomes" id="UP001175000">
    <property type="component" value="Unassembled WGS sequence"/>
</dbReference>
<name>A0AA40BU33_9PEZI</name>
<dbReference type="InterPro" id="IPR010730">
    <property type="entry name" value="HET"/>
</dbReference>
<proteinExistence type="predicted"/>
<gene>
    <name evidence="2" type="ORF">B0T14DRAFT_438887</name>
</gene>
<dbReference type="Pfam" id="PF06985">
    <property type="entry name" value="HET"/>
    <property type="match status" value="1"/>
</dbReference>
<dbReference type="EMBL" id="JAULSU010000006">
    <property type="protein sequence ID" value="KAK0613672.1"/>
    <property type="molecule type" value="Genomic_DNA"/>
</dbReference>
<dbReference type="PANTHER" id="PTHR33112:SF16">
    <property type="entry name" value="HETEROKARYON INCOMPATIBILITY DOMAIN-CONTAINING PROTEIN"/>
    <property type="match status" value="1"/>
</dbReference>
<feature type="domain" description="Heterokaryon incompatibility" evidence="1">
    <location>
        <begin position="58"/>
        <end position="209"/>
    </location>
</feature>
<accession>A0AA40BU33</accession>
<evidence type="ECO:0000313" key="2">
    <source>
        <dbReference type="EMBL" id="KAK0613672.1"/>
    </source>
</evidence>
<dbReference type="PANTHER" id="PTHR33112">
    <property type="entry name" value="DOMAIN PROTEIN, PUTATIVE-RELATED"/>
    <property type="match status" value="1"/>
</dbReference>
<protein>
    <submittedName>
        <fullName evidence="2">Heterokaryon incompatibility protein-domain-containing protein</fullName>
    </submittedName>
</protein>
<sequence>MPLSEGNVAKIRKAIKGCTRRHRLCPDMEEGVSPLRLLNVMHENSIKLEDTNGAKRAYAALSYCWGDSEAMEVSKTTSKNLESRRLNFSINSLPQTLQDAILVARLLNVRYVWIDAICIVQDDAKEFIQESQKMMEYYGNAIFTIVPLLSRSADDGMRLGSDTPFSSKLRGPRILARDLVLADMSQDYWCGPENLSKFAWSYRGWTYQEKLNSSRILFLCRGATALVCREGAWDTLRGWIPNKWDPTSFLPIKKLPAEADGDWVASYQTWCQIVTNYTERKLSDPRDRFFAFSGIAKAYSEFFGRSTLVGLHQARIMEELVSWGPISWGPPDYESGFPSWTW</sequence>
<dbReference type="AlphaFoldDB" id="A0AA40BU33"/>
<evidence type="ECO:0000259" key="1">
    <source>
        <dbReference type="Pfam" id="PF06985"/>
    </source>
</evidence>
<evidence type="ECO:0000313" key="3">
    <source>
        <dbReference type="Proteomes" id="UP001175000"/>
    </source>
</evidence>
<reference evidence="2" key="1">
    <citation type="submission" date="2023-06" db="EMBL/GenBank/DDBJ databases">
        <title>Genome-scale phylogeny and comparative genomics of the fungal order Sordariales.</title>
        <authorList>
            <consortium name="Lawrence Berkeley National Laboratory"/>
            <person name="Hensen N."/>
            <person name="Bonometti L."/>
            <person name="Westerberg I."/>
            <person name="Brannstrom I.O."/>
            <person name="Guillou S."/>
            <person name="Cros-Aarteil S."/>
            <person name="Calhoun S."/>
            <person name="Haridas S."/>
            <person name="Kuo A."/>
            <person name="Mondo S."/>
            <person name="Pangilinan J."/>
            <person name="Riley R."/>
            <person name="Labutti K."/>
            <person name="Andreopoulos B."/>
            <person name="Lipzen A."/>
            <person name="Chen C."/>
            <person name="Yanf M."/>
            <person name="Daum C."/>
            <person name="Ng V."/>
            <person name="Clum A."/>
            <person name="Steindorff A."/>
            <person name="Ohm R."/>
            <person name="Martin F."/>
            <person name="Silar P."/>
            <person name="Natvig D."/>
            <person name="Lalanne C."/>
            <person name="Gautier V."/>
            <person name="Ament-Velasquez S.L."/>
            <person name="Kruys A."/>
            <person name="Hutchinson M.I."/>
            <person name="Powell A.J."/>
            <person name="Barry K."/>
            <person name="Miller A.N."/>
            <person name="Grigoriev I.V."/>
            <person name="Debuchy R."/>
            <person name="Gladieux P."/>
            <person name="Thoren M.H."/>
            <person name="Johannesson H."/>
        </authorList>
    </citation>
    <scope>NUCLEOTIDE SEQUENCE</scope>
    <source>
        <strain evidence="2">CBS 606.72</strain>
    </source>
</reference>
<keyword evidence="3" id="KW-1185">Reference proteome</keyword>
<feature type="non-terminal residue" evidence="2">
    <location>
        <position position="342"/>
    </location>
</feature>